<comment type="caution">
    <text evidence="1">The sequence shown here is derived from an EMBL/GenBank/DDBJ whole genome shotgun (WGS) entry which is preliminary data.</text>
</comment>
<reference evidence="1" key="1">
    <citation type="submission" date="2021-02" db="EMBL/GenBank/DDBJ databases">
        <authorList>
            <person name="Nowell W R."/>
        </authorList>
    </citation>
    <scope>NUCLEOTIDE SEQUENCE</scope>
</reference>
<proteinExistence type="predicted"/>
<dbReference type="Proteomes" id="UP000663836">
    <property type="component" value="Unassembled WGS sequence"/>
</dbReference>
<organism evidence="1 2">
    <name type="scientific">Rotaria sordida</name>
    <dbReference type="NCBI Taxonomy" id="392033"/>
    <lineage>
        <taxon>Eukaryota</taxon>
        <taxon>Metazoa</taxon>
        <taxon>Spiralia</taxon>
        <taxon>Gnathifera</taxon>
        <taxon>Rotifera</taxon>
        <taxon>Eurotatoria</taxon>
        <taxon>Bdelloidea</taxon>
        <taxon>Philodinida</taxon>
        <taxon>Philodinidae</taxon>
        <taxon>Rotaria</taxon>
    </lineage>
</organism>
<dbReference type="AlphaFoldDB" id="A0A820AZZ5"/>
<protein>
    <submittedName>
        <fullName evidence="1">Uncharacterized protein</fullName>
    </submittedName>
</protein>
<feature type="non-terminal residue" evidence="1">
    <location>
        <position position="1"/>
    </location>
</feature>
<accession>A0A820AZZ5</accession>
<gene>
    <name evidence="1" type="ORF">JBS370_LOCUS35691</name>
</gene>
<evidence type="ECO:0000313" key="2">
    <source>
        <dbReference type="Proteomes" id="UP000663836"/>
    </source>
</evidence>
<dbReference type="EMBL" id="CAJOBD010012804">
    <property type="protein sequence ID" value="CAF4184505.1"/>
    <property type="molecule type" value="Genomic_DNA"/>
</dbReference>
<sequence length="56" mass="6482">GVQDRLGAIFMIVATQMFSTMTELETLIKERALFVHVSFFISVDDTKTKKKEIFIR</sequence>
<name>A0A820AZZ5_9BILA</name>
<evidence type="ECO:0000313" key="1">
    <source>
        <dbReference type="EMBL" id="CAF4184505.1"/>
    </source>
</evidence>